<organism evidence="1 2">
    <name type="scientific">Peptoniphilus duerdenii ATCC BAA-1640</name>
    <dbReference type="NCBI Taxonomy" id="862517"/>
    <lineage>
        <taxon>Bacteria</taxon>
        <taxon>Bacillati</taxon>
        <taxon>Bacillota</taxon>
        <taxon>Tissierellia</taxon>
        <taxon>Tissierellales</taxon>
        <taxon>Peptoniphilaceae</taxon>
        <taxon>Peptoniphilus</taxon>
    </lineage>
</organism>
<dbReference type="STRING" id="862517.HMPREF9225_1334"/>
<dbReference type="AlphaFoldDB" id="E0NMK6"/>
<evidence type="ECO:0000313" key="1">
    <source>
        <dbReference type="EMBL" id="EFM24975.1"/>
    </source>
</evidence>
<reference evidence="1 2" key="1">
    <citation type="submission" date="2010-07" db="EMBL/GenBank/DDBJ databases">
        <authorList>
            <person name="Muzny D."/>
            <person name="Qin X."/>
            <person name="Deng J."/>
            <person name="Jiang H."/>
            <person name="Liu Y."/>
            <person name="Qu J."/>
            <person name="Song X.-Z."/>
            <person name="Zhang L."/>
            <person name="Thornton R."/>
            <person name="Coyle M."/>
            <person name="Francisco L."/>
            <person name="Jackson L."/>
            <person name="Javaid M."/>
            <person name="Korchina V."/>
            <person name="Kovar C."/>
            <person name="Mata R."/>
            <person name="Mathew T."/>
            <person name="Ngo R."/>
            <person name="Nguyen L."/>
            <person name="Nguyen N."/>
            <person name="Okwuonu G."/>
            <person name="Ongeri F."/>
            <person name="Pham C."/>
            <person name="Simmons D."/>
            <person name="Wilczek-Boney K."/>
            <person name="Hale W."/>
            <person name="Jakkamsetti A."/>
            <person name="Pham P."/>
            <person name="Ruth R."/>
            <person name="San Lucas F."/>
            <person name="Warren J."/>
            <person name="Zhang J."/>
            <person name="Zhao Z."/>
            <person name="Zhou C."/>
            <person name="Zhu D."/>
            <person name="Lee S."/>
            <person name="Bess C."/>
            <person name="Blankenburg K."/>
            <person name="Forbes L."/>
            <person name="Fu Q."/>
            <person name="Gubbala S."/>
            <person name="Hirani K."/>
            <person name="Jayaseelan J.C."/>
            <person name="Lara F."/>
            <person name="Munidasa M."/>
            <person name="Palculict T."/>
            <person name="Patil S."/>
            <person name="Pu L.-L."/>
            <person name="Saada N."/>
            <person name="Tang L."/>
            <person name="Weissenberger G."/>
            <person name="Zhu Y."/>
            <person name="Hemphill L."/>
            <person name="Shang Y."/>
            <person name="Youmans B."/>
            <person name="Ayvaz T."/>
            <person name="Ross M."/>
            <person name="Santibanez J."/>
            <person name="Aqrawi P."/>
            <person name="Gross S."/>
            <person name="Joshi V."/>
            <person name="Fowler G."/>
            <person name="Nazareth L."/>
            <person name="Reid J."/>
            <person name="Worley K."/>
            <person name="Petrosino J."/>
            <person name="Highlander S."/>
            <person name="Gibbs R."/>
        </authorList>
    </citation>
    <scope>NUCLEOTIDE SEQUENCE [LARGE SCALE GENOMIC DNA]</scope>
    <source>
        <strain evidence="1 2">ATCC BAA-1640</strain>
    </source>
</reference>
<gene>
    <name evidence="1" type="ORF">HMPREF9225_1334</name>
</gene>
<dbReference type="Proteomes" id="UP000003280">
    <property type="component" value="Unassembled WGS sequence"/>
</dbReference>
<comment type="caution">
    <text evidence="1">The sequence shown here is derived from an EMBL/GenBank/DDBJ whole genome shotgun (WGS) entry which is preliminary data.</text>
</comment>
<dbReference type="EMBL" id="AEEH01000046">
    <property type="protein sequence ID" value="EFM24975.1"/>
    <property type="molecule type" value="Genomic_DNA"/>
</dbReference>
<proteinExistence type="predicted"/>
<name>E0NMK6_9FIRM</name>
<evidence type="ECO:0000313" key="2">
    <source>
        <dbReference type="Proteomes" id="UP000003280"/>
    </source>
</evidence>
<sequence>MVKTLDYFLNLLYTQGEDSQSYKNKKINETAIYIGGKIVGIFRW</sequence>
<keyword evidence="2" id="KW-1185">Reference proteome</keyword>
<accession>E0NMK6</accession>
<protein>
    <submittedName>
        <fullName evidence="1">Uncharacterized protein</fullName>
    </submittedName>
</protein>
<dbReference type="HOGENOM" id="CLU_3219889_0_0_9"/>